<dbReference type="PANTHER" id="PTHR12837">
    <property type="entry name" value="POLY ADP-RIBOSE GLYCOHYDROLASE"/>
    <property type="match status" value="1"/>
</dbReference>
<dbReference type="GO" id="GO:0006282">
    <property type="term" value="P:regulation of DNA repair"/>
    <property type="evidence" value="ECO:0007669"/>
    <property type="project" value="InterPro"/>
</dbReference>
<feature type="compositionally biased region" description="Polar residues" evidence="6">
    <location>
        <begin position="141"/>
        <end position="150"/>
    </location>
</feature>
<feature type="region of interest" description="Disordered" evidence="6">
    <location>
        <begin position="135"/>
        <end position="157"/>
    </location>
</feature>
<feature type="active site" evidence="4">
    <location>
        <position position="507"/>
    </location>
</feature>
<evidence type="ECO:0000313" key="10">
    <source>
        <dbReference type="Proteomes" id="UP000780801"/>
    </source>
</evidence>
<dbReference type="Pfam" id="PF05028">
    <property type="entry name" value="PARG_cat_C"/>
    <property type="match status" value="1"/>
</dbReference>
<keyword evidence="3" id="KW-0378">Hydrolase</keyword>
<dbReference type="InterPro" id="IPR046372">
    <property type="entry name" value="PARG_cat_C"/>
</dbReference>
<feature type="compositionally biased region" description="Basic and acidic residues" evidence="6">
    <location>
        <begin position="257"/>
        <end position="276"/>
    </location>
</feature>
<feature type="compositionally biased region" description="Polar residues" evidence="6">
    <location>
        <begin position="382"/>
        <end position="395"/>
    </location>
</feature>
<comment type="similarity">
    <text evidence="1">Belongs to the poly(ADP-ribose) glycohydrolase family.</text>
</comment>
<evidence type="ECO:0000256" key="6">
    <source>
        <dbReference type="SAM" id="MobiDB-lite"/>
    </source>
</evidence>
<dbReference type="GO" id="GO:0005634">
    <property type="term" value="C:nucleus"/>
    <property type="evidence" value="ECO:0007669"/>
    <property type="project" value="TreeGrafter"/>
</dbReference>
<sequence length="720" mass="80916">MSGPSPFFETGPHHVLCKIPDVDPVKHPYPRDYQDSWDREHVRLPCSNRTPYAVPSRWADIVLGLSGDIKDSRELVRLIAKWDGSSEKETSRSWNALALNSFLNAKADRQTLADRDVSGTRSHFFEAEFKAPHTLDEDDTSSQFGETSKIATPEGSSYDHDEELLESQFLDAQERERFFNVILPRMQKLALRIPELIKKPIPFLNQQQDAALTLSQEQIACLLANAFFCTFPCRNTLPYDGEPGSARKRRRSFSGMGEKKHETNQRSGTKGHETKGRGQMLGTKPKDPFGQNRNTSKPRDALRNSQGQMSLFAYFNKKEPVHLRNTSDSAKNDTFKKSKEEAISLVSTQETMSLGTQSSLSHDDKTSRESSFWNSARISFSTTGSSMPSLPSQNSRRSKDETPFVRCPSINFSTLFASDDPVNPCTSTKAAKLRLPQGFVTFHRQVLKTPVTLDRRERINDAAFQYIQVQVDRDSPLEDDAPLGSLQLDFANKNIGGGVLGRGAVQEEILFVICPELIISRLFVPQLQDNEALLIKGAERYSNYNGYASTFEWHSNHIDNTPSDMLNRRKREICAIDAVPFKTRYYRLAQFKEESILREFNKALVGFRRSPITASEWGMTRPETGDSTANLPLIATGNWGCGAFGGHLQLKFMIQFLAASVCEAYSKNTKESGSQSTPLGRDMAYYTYGLDDLATEIEIFVEHLQATANTIDPGKSIKMT</sequence>
<evidence type="ECO:0000256" key="5">
    <source>
        <dbReference type="PIRSR" id="PIRSR607724-2"/>
    </source>
</evidence>
<dbReference type="EMBL" id="JAABOA010000059">
    <property type="protein sequence ID" value="KAF9586211.1"/>
    <property type="molecule type" value="Genomic_DNA"/>
</dbReference>
<evidence type="ECO:0000256" key="2">
    <source>
        <dbReference type="ARBA" id="ARBA00012255"/>
    </source>
</evidence>
<dbReference type="AlphaFoldDB" id="A0A9P6KIG2"/>
<feature type="active site" evidence="4">
    <location>
        <position position="489"/>
    </location>
</feature>
<reference evidence="9" key="1">
    <citation type="journal article" date="2020" name="Fungal Divers.">
        <title>Resolving the Mortierellaceae phylogeny through synthesis of multi-gene phylogenetics and phylogenomics.</title>
        <authorList>
            <person name="Vandepol N."/>
            <person name="Liber J."/>
            <person name="Desiro A."/>
            <person name="Na H."/>
            <person name="Kennedy M."/>
            <person name="Barry K."/>
            <person name="Grigoriev I.V."/>
            <person name="Miller A.N."/>
            <person name="O'Donnell K."/>
            <person name="Stajich J.E."/>
            <person name="Bonito G."/>
        </authorList>
    </citation>
    <scope>NUCLEOTIDE SEQUENCE</scope>
    <source>
        <strain evidence="9">KOD1015</strain>
    </source>
</reference>
<feature type="domain" description="PARG helical" evidence="8">
    <location>
        <begin position="171"/>
        <end position="242"/>
    </location>
</feature>
<evidence type="ECO:0000313" key="9">
    <source>
        <dbReference type="EMBL" id="KAF9586211.1"/>
    </source>
</evidence>
<dbReference type="Proteomes" id="UP000780801">
    <property type="component" value="Unassembled WGS sequence"/>
</dbReference>
<dbReference type="InterPro" id="IPR007724">
    <property type="entry name" value="Poly_GlycHdrlase"/>
</dbReference>
<feature type="active site" evidence="4">
    <location>
        <position position="508"/>
    </location>
</feature>
<feature type="binding site" evidence="5">
    <location>
        <position position="547"/>
    </location>
    <ligand>
        <name>substrate</name>
    </ligand>
</feature>
<evidence type="ECO:0000256" key="3">
    <source>
        <dbReference type="ARBA" id="ARBA00022801"/>
    </source>
</evidence>
<dbReference type="GO" id="GO:0004649">
    <property type="term" value="F:poly(ADP-ribose) glycohydrolase activity"/>
    <property type="evidence" value="ECO:0007669"/>
    <property type="project" value="UniProtKB-EC"/>
</dbReference>
<feature type="region of interest" description="Disordered" evidence="6">
    <location>
        <begin position="239"/>
        <end position="304"/>
    </location>
</feature>
<dbReference type="GO" id="GO:1990966">
    <property type="term" value="P:ATP generation from poly-ADP-D-ribose"/>
    <property type="evidence" value="ECO:0007669"/>
    <property type="project" value="TreeGrafter"/>
</dbReference>
<feature type="region of interest" description="Disordered" evidence="6">
    <location>
        <begin position="382"/>
        <end position="402"/>
    </location>
</feature>
<evidence type="ECO:0000259" key="8">
    <source>
        <dbReference type="Pfam" id="PF20811"/>
    </source>
</evidence>
<feature type="binding site" evidence="5">
    <location>
        <position position="506"/>
    </location>
    <ligand>
        <name>substrate</name>
    </ligand>
</feature>
<dbReference type="OrthoDB" id="1937899at2759"/>
<keyword evidence="10" id="KW-1185">Reference proteome</keyword>
<comment type="caution">
    <text evidence="9">The sequence shown here is derived from an EMBL/GenBank/DDBJ whole genome shotgun (WGS) entry which is preliminary data.</text>
</comment>
<dbReference type="GO" id="GO:0005737">
    <property type="term" value="C:cytoplasm"/>
    <property type="evidence" value="ECO:0007669"/>
    <property type="project" value="TreeGrafter"/>
</dbReference>
<dbReference type="PANTHER" id="PTHR12837:SF0">
    <property type="entry name" value="POLY(ADP-RIBOSE) GLYCOHYDROLASE"/>
    <property type="match status" value="1"/>
</dbReference>
<dbReference type="Pfam" id="PF20811">
    <property type="entry name" value="PARG_cat_N"/>
    <property type="match status" value="1"/>
</dbReference>
<accession>A0A9P6KIG2</accession>
<protein>
    <recommendedName>
        <fullName evidence="2">poly(ADP-ribose) glycohydrolase</fullName>
        <ecNumber evidence="2">3.2.1.143</ecNumber>
    </recommendedName>
</protein>
<dbReference type="InterPro" id="IPR048362">
    <property type="entry name" value="PARG_helical"/>
</dbReference>
<proteinExistence type="inferred from homology"/>
<feature type="domain" description="PARG catalytic Macro" evidence="7">
    <location>
        <begin position="464"/>
        <end position="689"/>
    </location>
</feature>
<dbReference type="EC" id="3.2.1.143" evidence="2"/>
<organism evidence="9 10">
    <name type="scientific">Lunasporangiospora selenospora</name>
    <dbReference type="NCBI Taxonomy" id="979761"/>
    <lineage>
        <taxon>Eukaryota</taxon>
        <taxon>Fungi</taxon>
        <taxon>Fungi incertae sedis</taxon>
        <taxon>Mucoromycota</taxon>
        <taxon>Mortierellomycotina</taxon>
        <taxon>Mortierellomycetes</taxon>
        <taxon>Mortierellales</taxon>
        <taxon>Mortierellaceae</taxon>
        <taxon>Lunasporangiospora</taxon>
    </lineage>
</organism>
<evidence type="ECO:0000256" key="1">
    <source>
        <dbReference type="ARBA" id="ARBA00009545"/>
    </source>
</evidence>
<dbReference type="GO" id="GO:0005975">
    <property type="term" value="P:carbohydrate metabolic process"/>
    <property type="evidence" value="ECO:0007669"/>
    <property type="project" value="InterPro"/>
</dbReference>
<name>A0A9P6KIG2_9FUNG</name>
<evidence type="ECO:0000256" key="4">
    <source>
        <dbReference type="PIRSR" id="PIRSR607724-1"/>
    </source>
</evidence>
<gene>
    <name evidence="9" type="ORF">BGW38_008524</name>
</gene>
<feature type="binding site" evidence="5">
    <location>
        <position position="492"/>
    </location>
    <ligand>
        <name>substrate</name>
    </ligand>
</feature>
<dbReference type="GO" id="GO:0009225">
    <property type="term" value="P:nucleotide-sugar metabolic process"/>
    <property type="evidence" value="ECO:0007669"/>
    <property type="project" value="TreeGrafter"/>
</dbReference>
<evidence type="ECO:0000259" key="7">
    <source>
        <dbReference type="Pfam" id="PF05028"/>
    </source>
</evidence>